<dbReference type="InParanoid" id="A0A1Z5JMY3"/>
<reference evidence="2 3" key="1">
    <citation type="journal article" date="2015" name="Plant Cell">
        <title>Oil accumulation by the oleaginous diatom Fistulifera solaris as revealed by the genome and transcriptome.</title>
        <authorList>
            <person name="Tanaka T."/>
            <person name="Maeda Y."/>
            <person name="Veluchamy A."/>
            <person name="Tanaka M."/>
            <person name="Abida H."/>
            <person name="Marechal E."/>
            <person name="Bowler C."/>
            <person name="Muto M."/>
            <person name="Sunaga Y."/>
            <person name="Tanaka M."/>
            <person name="Yoshino T."/>
            <person name="Taniguchi T."/>
            <person name="Fukuda Y."/>
            <person name="Nemoto M."/>
            <person name="Matsumoto M."/>
            <person name="Wong P.S."/>
            <person name="Aburatani S."/>
            <person name="Fujibuchi W."/>
        </authorList>
    </citation>
    <scope>NUCLEOTIDE SEQUENCE [LARGE SCALE GENOMIC DNA]</scope>
    <source>
        <strain evidence="2 3">JPCC DA0580</strain>
    </source>
</reference>
<dbReference type="Proteomes" id="UP000198406">
    <property type="component" value="Unassembled WGS sequence"/>
</dbReference>
<gene>
    <name evidence="2" type="ORF">FisN_8Lu388</name>
</gene>
<dbReference type="AlphaFoldDB" id="A0A1Z5JMY3"/>
<organism evidence="2 3">
    <name type="scientific">Fistulifera solaris</name>
    <name type="common">Oleaginous diatom</name>
    <dbReference type="NCBI Taxonomy" id="1519565"/>
    <lineage>
        <taxon>Eukaryota</taxon>
        <taxon>Sar</taxon>
        <taxon>Stramenopiles</taxon>
        <taxon>Ochrophyta</taxon>
        <taxon>Bacillariophyta</taxon>
        <taxon>Bacillariophyceae</taxon>
        <taxon>Bacillariophycidae</taxon>
        <taxon>Naviculales</taxon>
        <taxon>Naviculaceae</taxon>
        <taxon>Fistulifera</taxon>
    </lineage>
</organism>
<feature type="region of interest" description="Disordered" evidence="1">
    <location>
        <begin position="1"/>
        <end position="30"/>
    </location>
</feature>
<evidence type="ECO:0000313" key="3">
    <source>
        <dbReference type="Proteomes" id="UP000198406"/>
    </source>
</evidence>
<dbReference type="EMBL" id="BDSP01000092">
    <property type="protein sequence ID" value="GAX15339.1"/>
    <property type="molecule type" value="Genomic_DNA"/>
</dbReference>
<keyword evidence="3" id="KW-1185">Reference proteome</keyword>
<feature type="compositionally biased region" description="Polar residues" evidence="1">
    <location>
        <begin position="11"/>
        <end position="24"/>
    </location>
</feature>
<sequence>MKVSDDPRPHSLTNELRISSSSSLPEVHVNPQHSTVRVAAANKKELSRQRLIDTLTQALALLKEDMEGDPGDKL</sequence>
<name>A0A1Z5JMY3_FISSO</name>
<evidence type="ECO:0000313" key="2">
    <source>
        <dbReference type="EMBL" id="GAX15339.1"/>
    </source>
</evidence>
<comment type="caution">
    <text evidence="2">The sequence shown here is derived from an EMBL/GenBank/DDBJ whole genome shotgun (WGS) entry which is preliminary data.</text>
</comment>
<proteinExistence type="predicted"/>
<evidence type="ECO:0000256" key="1">
    <source>
        <dbReference type="SAM" id="MobiDB-lite"/>
    </source>
</evidence>
<protein>
    <submittedName>
        <fullName evidence="2">Uncharacterized protein</fullName>
    </submittedName>
</protein>
<accession>A0A1Z5JMY3</accession>